<accession>A0AAW0S321</accession>
<proteinExistence type="predicted"/>
<feature type="compositionally biased region" description="Polar residues" evidence="1">
    <location>
        <begin position="126"/>
        <end position="137"/>
    </location>
</feature>
<gene>
    <name evidence="2" type="ORF">G3M48_009849</name>
</gene>
<sequence length="137" mass="15396">MTGCATAPRSLLAAFPSPTCRVPPNRPLTIYTYDRRRRIRKSNRSTSAWTHRFGARVVRPVSAPDPAWLPYQGLSEASGATAYPPRVHISSMAREATLMTPEEEELWRMTIQRTTEVSVQHAPKHNLQNLGRNDTAV</sequence>
<evidence type="ECO:0000256" key="1">
    <source>
        <dbReference type="SAM" id="MobiDB-lite"/>
    </source>
</evidence>
<evidence type="ECO:0000313" key="3">
    <source>
        <dbReference type="Proteomes" id="UP001397290"/>
    </source>
</evidence>
<evidence type="ECO:0000313" key="2">
    <source>
        <dbReference type="EMBL" id="KAK8148531.1"/>
    </source>
</evidence>
<dbReference type="Proteomes" id="UP001397290">
    <property type="component" value="Unassembled WGS sequence"/>
</dbReference>
<keyword evidence="3" id="KW-1185">Reference proteome</keyword>
<name>A0AAW0S321_9HYPO</name>
<dbReference type="AlphaFoldDB" id="A0AAW0S321"/>
<reference evidence="2 3" key="1">
    <citation type="submission" date="2020-02" db="EMBL/GenBank/DDBJ databases">
        <title>Comparative genomics of the hypocrealean fungal genus Beauvera.</title>
        <authorList>
            <person name="Showalter D.N."/>
            <person name="Bushley K.E."/>
            <person name="Rehner S.A."/>
        </authorList>
    </citation>
    <scope>NUCLEOTIDE SEQUENCE [LARGE SCALE GENOMIC DNA]</scope>
    <source>
        <strain evidence="2 3">ARSEF4384</strain>
    </source>
</reference>
<feature type="region of interest" description="Disordered" evidence="1">
    <location>
        <begin position="118"/>
        <end position="137"/>
    </location>
</feature>
<comment type="caution">
    <text evidence="2">The sequence shown here is derived from an EMBL/GenBank/DDBJ whole genome shotgun (WGS) entry which is preliminary data.</text>
</comment>
<organism evidence="2 3">
    <name type="scientific">Beauveria asiatica</name>
    <dbReference type="NCBI Taxonomy" id="1069075"/>
    <lineage>
        <taxon>Eukaryota</taxon>
        <taxon>Fungi</taxon>
        <taxon>Dikarya</taxon>
        <taxon>Ascomycota</taxon>
        <taxon>Pezizomycotina</taxon>
        <taxon>Sordariomycetes</taxon>
        <taxon>Hypocreomycetidae</taxon>
        <taxon>Hypocreales</taxon>
        <taxon>Cordycipitaceae</taxon>
        <taxon>Beauveria</taxon>
    </lineage>
</organism>
<protein>
    <submittedName>
        <fullName evidence="2">Uncharacterized protein</fullName>
    </submittedName>
</protein>
<dbReference type="EMBL" id="JAAHCF010000084">
    <property type="protein sequence ID" value="KAK8148531.1"/>
    <property type="molecule type" value="Genomic_DNA"/>
</dbReference>